<dbReference type="Proteomes" id="UP000004200">
    <property type="component" value="Unassembled WGS sequence"/>
</dbReference>
<dbReference type="SUPFAM" id="SSF48452">
    <property type="entry name" value="TPR-like"/>
    <property type="match status" value="1"/>
</dbReference>
<name>G2E6W8_9GAMM</name>
<dbReference type="Pfam" id="PF13424">
    <property type="entry name" value="TPR_12"/>
    <property type="match status" value="1"/>
</dbReference>
<keyword evidence="5" id="KW-1185">Reference proteome</keyword>
<feature type="repeat" description="TPR" evidence="3">
    <location>
        <begin position="943"/>
        <end position="976"/>
    </location>
</feature>
<proteinExistence type="predicted"/>
<accession>G2E6W8</accession>
<dbReference type="Gene3D" id="1.25.40.10">
    <property type="entry name" value="Tetratricopeptide repeat domain"/>
    <property type="match status" value="1"/>
</dbReference>
<evidence type="ECO:0000313" key="4">
    <source>
        <dbReference type="EMBL" id="EGV28130.1"/>
    </source>
</evidence>
<dbReference type="InterPro" id="IPR019734">
    <property type="entry name" value="TPR_rpt"/>
</dbReference>
<keyword evidence="1" id="KW-0677">Repeat</keyword>
<dbReference type="RefSeq" id="WP_007042744.1">
    <property type="nucleotide sequence ID" value="NZ_AFWT01000045.1"/>
</dbReference>
<evidence type="ECO:0000256" key="3">
    <source>
        <dbReference type="PROSITE-ProRule" id="PRU00339"/>
    </source>
</evidence>
<dbReference type="EMBL" id="AFWT01000045">
    <property type="protein sequence ID" value="EGV28130.1"/>
    <property type="molecule type" value="Genomic_DNA"/>
</dbReference>
<reference evidence="4 5" key="1">
    <citation type="submission" date="2011-06" db="EMBL/GenBank/DDBJ databases">
        <title>The draft genome of Thiorhodococcus drewsii AZ1.</title>
        <authorList>
            <consortium name="US DOE Joint Genome Institute (JGI-PGF)"/>
            <person name="Lucas S."/>
            <person name="Han J."/>
            <person name="Lapidus A."/>
            <person name="Cheng J.-F."/>
            <person name="Goodwin L."/>
            <person name="Pitluck S."/>
            <person name="Peters L."/>
            <person name="Land M.L."/>
            <person name="Hauser L."/>
            <person name="Vogl K."/>
            <person name="Liu Z."/>
            <person name="Imhoff J."/>
            <person name="Thiel V."/>
            <person name="Frigaard N.-U."/>
            <person name="Bryant D.A."/>
            <person name="Woyke T.J."/>
        </authorList>
    </citation>
    <scope>NUCLEOTIDE SEQUENCE [LARGE SCALE GENOMIC DNA]</scope>
    <source>
        <strain evidence="4 5">AZ1</strain>
    </source>
</reference>
<organism evidence="4 5">
    <name type="scientific">Thiorhodococcus drewsii AZ1</name>
    <dbReference type="NCBI Taxonomy" id="765913"/>
    <lineage>
        <taxon>Bacteria</taxon>
        <taxon>Pseudomonadati</taxon>
        <taxon>Pseudomonadota</taxon>
        <taxon>Gammaproteobacteria</taxon>
        <taxon>Chromatiales</taxon>
        <taxon>Chromatiaceae</taxon>
        <taxon>Thiorhodococcus</taxon>
    </lineage>
</organism>
<dbReference type="PANTHER" id="PTHR45641">
    <property type="entry name" value="TETRATRICOPEPTIDE REPEAT PROTEIN (AFU_ORTHOLOGUE AFUA_6G03870)"/>
    <property type="match status" value="1"/>
</dbReference>
<dbReference type="PROSITE" id="PS50005">
    <property type="entry name" value="TPR"/>
    <property type="match status" value="1"/>
</dbReference>
<dbReference type="InterPro" id="IPR011990">
    <property type="entry name" value="TPR-like_helical_dom_sf"/>
</dbReference>
<sequence>MDAAEQVRTRFPYPIARAYAALDDPAASLQLRQEALYFSVYQLMRTVGLTLLGQYLIAPLPERAQTPEAERSRAKLASTIARLRSPYFSDWIALLQSLSKRAELLGLDFMPGFLPAMAAIKTDRIDIPRDYGFRDNRHMLRWQDLDLWDAFLALRNHTAHSGQTADDVCRDDLTLYRPALDRLLDHFGFLADYRLVATDADLNVEASELDAVPLRELRGSATPETHTLDLSENPALGDALALSPVVMCAPDGRVQALFPLCHGHLEGEPLRLLDGYYLKDADSGFARRTIYYLGDSRRLPLDDADPETVRRVLFPASCAAGERLRTLLDARQVRWRITRDELAPWTIRDSVNDYSRRTVGDMLGTKYIPAAYLDRPTLSRPLWELTTAPEKTGVPGALLLTGAAGTGKSALLCDLGRRLLEHADRGRGQGKKAAGQDQNLILLLRGDTLSPDLPGANLLCVNLMHKIGLDLNDPQLADFQSLLTALAHRRNEDKVPGRRLVILLDALNEAPEPRARLAEALELVRLTRDHPWLRVVIALREEFLAVWRGRLGTTQANPFEPLRDCFLPPPAATAGEPVRTDPLPAWRVPAFTEPEAATVYARYQTAEGAPACLSPWDQLPPRTRTHLLCRPLYLHLWMETFRDREAAPIAGEDDLFRAYLDASDARFPALAAGLAVVLDRLLETGRSELDDADVCELTDDWERHHTQAQRRLRDTPIETGLAAGILVQRASADGSGYRIPFQRLREQLLSRRLLQRDPAIAPASLAGWLALPQSQDLEGALAQIAGHLWDQDRLAELAPFVGPTEVPRRAFERMLATRLLGDRPPDADRLDRIAAALDTQGRQWFARSLIYSVSEQTEGLVTEGRRRVLFETALSILAPLHAKEPACNDLARDLSVSYNQLGDTLRSLGRGEEALALFQQGLDIARDLHAKEPARSDLARDLSISYERIGDALGDLGRGEEALALFQQALDIRKDLHAKEPARSDLARDLIGSLQRLGQAHHANGDPDQAIACYREARPLATEWLTRLRQAGAVGPNEDLGLTRLGLLTAAALALGAESRPTALETGPWIDRSDWRPAPIVPGDWHPIPTADTRKTMGNADAADRLLARLEIVLQTLGEDPAGIRVTALRRLELSCYRVTDNQPCWTLFEALIERGGRWGALAMLNGPAGLIPLIGQGHSFGAANALFRPDLAHPEGRLAYMRLLCGTLRANEGRFQIPDSADDLPWRENADPALRDQAASLIQPLAIATDAAGFQRPHGTVLYGRFLFTCDFQLTADGMVYMTNDEMRMEDLPVRTETFEGLLRFEQDGPPKEEDPDA</sequence>
<dbReference type="PANTHER" id="PTHR45641:SF19">
    <property type="entry name" value="NEPHROCYSTIN-3"/>
    <property type="match status" value="1"/>
</dbReference>
<evidence type="ECO:0000256" key="1">
    <source>
        <dbReference type="ARBA" id="ARBA00022737"/>
    </source>
</evidence>
<evidence type="ECO:0000256" key="2">
    <source>
        <dbReference type="ARBA" id="ARBA00022803"/>
    </source>
</evidence>
<dbReference type="SMART" id="SM00028">
    <property type="entry name" value="TPR"/>
    <property type="match status" value="3"/>
</dbReference>
<dbReference type="eggNOG" id="COG0457">
    <property type="taxonomic scope" value="Bacteria"/>
</dbReference>
<evidence type="ECO:0000313" key="5">
    <source>
        <dbReference type="Proteomes" id="UP000004200"/>
    </source>
</evidence>
<dbReference type="Pfam" id="PF13374">
    <property type="entry name" value="TPR_10"/>
    <property type="match status" value="1"/>
</dbReference>
<dbReference type="OrthoDB" id="255821at2"/>
<protein>
    <submittedName>
        <fullName evidence="4">Tetratricopeptide TPR_1 repeat-containing protein</fullName>
    </submittedName>
</protein>
<comment type="caution">
    <text evidence="4">The sequence shown here is derived from an EMBL/GenBank/DDBJ whole genome shotgun (WGS) entry which is preliminary data.</text>
</comment>
<dbReference type="STRING" id="765913.ThidrDRAFT_4031"/>
<keyword evidence="2 3" id="KW-0802">TPR repeat</keyword>
<gene>
    <name evidence="4" type="ORF">ThidrDRAFT_4031</name>
</gene>